<evidence type="ECO:0000313" key="2">
    <source>
        <dbReference type="EMBL" id="RAL67059.1"/>
    </source>
</evidence>
<keyword evidence="3" id="KW-1185">Reference proteome</keyword>
<feature type="region of interest" description="Disordered" evidence="1">
    <location>
        <begin position="40"/>
        <end position="100"/>
    </location>
</feature>
<feature type="compositionally biased region" description="Basic and acidic residues" evidence="1">
    <location>
        <begin position="319"/>
        <end position="336"/>
    </location>
</feature>
<protein>
    <submittedName>
        <fullName evidence="2">Uncharacterized protein</fullName>
    </submittedName>
</protein>
<feature type="compositionally biased region" description="Polar residues" evidence="1">
    <location>
        <begin position="54"/>
        <end position="91"/>
    </location>
</feature>
<comment type="caution">
    <text evidence="2">The sequence shown here is derived from an EMBL/GenBank/DDBJ whole genome shotgun (WGS) entry which is preliminary data.</text>
</comment>
<proteinExistence type="predicted"/>
<evidence type="ECO:0000313" key="3">
    <source>
        <dbReference type="Proteomes" id="UP000249056"/>
    </source>
</evidence>
<sequence>MPRQNITPKQQLEFEKLAFNKNRGGDMVFHIFGVHKNEDHKRFEEGEEEDYDSEQQLNAHDPAPTSQRNQSPSTQTYPYVNQPPNGYSQDGSAHDAPVDNQGYQLSLGCFQGPANPIYGSNMTQSPVNDNYEMSFSTTNFTPGSSMPKGNQLHPTNSAPQAFSSSQHNQHAPIQGLFNNSPSTRRNPKFVRITMHSPRNDCWNGLVAKNDPGTEENWINSNIVDRQRFRAERGKLIKKTINFNGDVYTSGATVEATWAVQDRHMTHQTEFRVIENGPFDVVFGRSLLSSPEIDYFRDDGIDDTPILLEQSDVSPQEQAVIERNRAAADARAKENERKRRPIRPSSGSHKNSEKVKKVIGAKK</sequence>
<feature type="region of interest" description="Disordered" evidence="1">
    <location>
        <begin position="311"/>
        <end position="362"/>
    </location>
</feature>
<feature type="region of interest" description="Disordered" evidence="1">
    <location>
        <begin position="138"/>
        <end position="186"/>
    </location>
</feature>
<dbReference type="OrthoDB" id="3544869at2759"/>
<feature type="compositionally biased region" description="Polar residues" evidence="1">
    <location>
        <begin position="138"/>
        <end position="184"/>
    </location>
</feature>
<accession>A0A395J8L9</accession>
<reference evidence="2 3" key="1">
    <citation type="submission" date="2018-06" db="EMBL/GenBank/DDBJ databases">
        <title>Genome Sequence of the Brown Rot Fungal Pathogen Monilinia fructigena.</title>
        <authorList>
            <person name="Landi L."/>
            <person name="De Miccolis Angelini R.M."/>
            <person name="Pollastro S."/>
            <person name="Abate D."/>
            <person name="Faretra F."/>
            <person name="Romanazzi G."/>
        </authorList>
    </citation>
    <scope>NUCLEOTIDE SEQUENCE [LARGE SCALE GENOMIC DNA]</scope>
    <source>
        <strain evidence="2 3">Mfrg269</strain>
    </source>
</reference>
<name>A0A395J8L9_9HELO</name>
<gene>
    <name evidence="2" type="ORF">DID88_007839</name>
</gene>
<organism evidence="2 3">
    <name type="scientific">Monilinia fructigena</name>
    <dbReference type="NCBI Taxonomy" id="38457"/>
    <lineage>
        <taxon>Eukaryota</taxon>
        <taxon>Fungi</taxon>
        <taxon>Dikarya</taxon>
        <taxon>Ascomycota</taxon>
        <taxon>Pezizomycotina</taxon>
        <taxon>Leotiomycetes</taxon>
        <taxon>Helotiales</taxon>
        <taxon>Sclerotiniaceae</taxon>
        <taxon>Monilinia</taxon>
    </lineage>
</organism>
<dbReference type="AlphaFoldDB" id="A0A395J8L9"/>
<evidence type="ECO:0000256" key="1">
    <source>
        <dbReference type="SAM" id="MobiDB-lite"/>
    </source>
</evidence>
<dbReference type="EMBL" id="QKRW01000004">
    <property type="protein sequence ID" value="RAL67059.1"/>
    <property type="molecule type" value="Genomic_DNA"/>
</dbReference>
<dbReference type="Proteomes" id="UP000249056">
    <property type="component" value="Unassembled WGS sequence"/>
</dbReference>